<organism evidence="2 3">
    <name type="scientific">Panicum virgatum</name>
    <name type="common">Blackwell switchgrass</name>
    <dbReference type="NCBI Taxonomy" id="38727"/>
    <lineage>
        <taxon>Eukaryota</taxon>
        <taxon>Viridiplantae</taxon>
        <taxon>Streptophyta</taxon>
        <taxon>Embryophyta</taxon>
        <taxon>Tracheophyta</taxon>
        <taxon>Spermatophyta</taxon>
        <taxon>Magnoliopsida</taxon>
        <taxon>Liliopsida</taxon>
        <taxon>Poales</taxon>
        <taxon>Poaceae</taxon>
        <taxon>PACMAD clade</taxon>
        <taxon>Panicoideae</taxon>
        <taxon>Panicodae</taxon>
        <taxon>Paniceae</taxon>
        <taxon>Panicinae</taxon>
        <taxon>Panicum</taxon>
        <taxon>Panicum sect. Hiantes</taxon>
    </lineage>
</organism>
<dbReference type="AlphaFoldDB" id="A0A8T0SN61"/>
<gene>
    <name evidence="2" type="ORF">PVAP13_5KG367100</name>
</gene>
<reference evidence="2" key="1">
    <citation type="submission" date="2020-05" db="EMBL/GenBank/DDBJ databases">
        <title>WGS assembly of Panicum virgatum.</title>
        <authorList>
            <person name="Lovell J.T."/>
            <person name="Jenkins J."/>
            <person name="Shu S."/>
            <person name="Juenger T.E."/>
            <person name="Schmutz J."/>
        </authorList>
    </citation>
    <scope>NUCLEOTIDE SEQUENCE</scope>
    <source>
        <strain evidence="2">AP13</strain>
    </source>
</reference>
<evidence type="ECO:0000313" key="3">
    <source>
        <dbReference type="Proteomes" id="UP000823388"/>
    </source>
</evidence>
<dbReference type="EMBL" id="CM029045">
    <property type="protein sequence ID" value="KAG2598478.1"/>
    <property type="molecule type" value="Genomic_DNA"/>
</dbReference>
<protein>
    <submittedName>
        <fullName evidence="2">Uncharacterized protein</fullName>
    </submittedName>
</protein>
<proteinExistence type="predicted"/>
<name>A0A8T0SN61_PANVG</name>
<sequence>MDVAHQLVVPGQRCRNVAVAASGKGGNVSEAAIGNSHVPGEMPPIYVPPREDSRRPASPAADDGSRSSSRSARTVDGPTEATPTRPAAAAVGSRNDATRGSEEEHELQAAARGAKGQGEPNASRPGQSPAPVAGTTSSNSGSAPAGLEEPRPSVEAGRAGSGQATFCDRLLSCFGLCCDRLLSCFGLCS</sequence>
<evidence type="ECO:0000256" key="1">
    <source>
        <dbReference type="SAM" id="MobiDB-lite"/>
    </source>
</evidence>
<comment type="caution">
    <text evidence="2">The sequence shown here is derived from an EMBL/GenBank/DDBJ whole genome shotgun (WGS) entry which is preliminary data.</text>
</comment>
<feature type="region of interest" description="Disordered" evidence="1">
    <location>
        <begin position="26"/>
        <end position="160"/>
    </location>
</feature>
<dbReference type="Proteomes" id="UP000823388">
    <property type="component" value="Chromosome 5K"/>
</dbReference>
<evidence type="ECO:0000313" key="2">
    <source>
        <dbReference type="EMBL" id="KAG2598478.1"/>
    </source>
</evidence>
<accession>A0A8T0SN61</accession>
<feature type="compositionally biased region" description="Low complexity" evidence="1">
    <location>
        <begin position="56"/>
        <end position="90"/>
    </location>
</feature>
<keyword evidence="3" id="KW-1185">Reference proteome</keyword>